<dbReference type="RefSeq" id="WP_261757171.1">
    <property type="nucleotide sequence ID" value="NZ_CP104562.2"/>
</dbReference>
<keyword evidence="1" id="KW-1133">Transmembrane helix</keyword>
<dbReference type="EMBL" id="CP104562">
    <property type="protein sequence ID" value="UXH77424.1"/>
    <property type="molecule type" value="Genomic_DNA"/>
</dbReference>
<sequence>MNRTHVGTWRPSALWITHAAGAVGLMASAAVWIAPLKRPEAPAASAPAPVTTFTDPAAATLASWLGPGAVRIHVVVLGLATRNDRSVALLKINDAPPRAFMPGETLARGVTLTAIEPDGVSIAREGEVMRIAAPTQQRLTAGWVNAR</sequence>
<keyword evidence="1" id="KW-0472">Membrane</keyword>
<evidence type="ECO:0000313" key="3">
    <source>
        <dbReference type="Proteomes" id="UP001064933"/>
    </source>
</evidence>
<evidence type="ECO:0000313" key="2">
    <source>
        <dbReference type="EMBL" id="UXH77424.1"/>
    </source>
</evidence>
<protein>
    <recommendedName>
        <fullName evidence="4">Type II secretion system protein GspC N-terminal domain-containing protein</fullName>
    </recommendedName>
</protein>
<accession>A0ABY6AYF1</accession>
<reference evidence="2" key="1">
    <citation type="submission" date="2022-10" db="EMBL/GenBank/DDBJ databases">
        <title>Characterization and whole genome sequencing of a new Roseateles species, isolated from fresh water.</title>
        <authorList>
            <person name="Guliayeva D.Y."/>
            <person name="Akhremchuk A.E."/>
            <person name="Sikolenko M.A."/>
            <person name="Valentovich L.N."/>
            <person name="Sidarenka A.V."/>
        </authorList>
    </citation>
    <scope>NUCLEOTIDE SEQUENCE</scope>
    <source>
        <strain evidence="2">BIM B-1768</strain>
    </source>
</reference>
<organism evidence="2 3">
    <name type="scientific">Roseateles amylovorans</name>
    <dbReference type="NCBI Taxonomy" id="2978473"/>
    <lineage>
        <taxon>Bacteria</taxon>
        <taxon>Pseudomonadati</taxon>
        <taxon>Pseudomonadota</taxon>
        <taxon>Betaproteobacteria</taxon>
        <taxon>Burkholderiales</taxon>
        <taxon>Sphaerotilaceae</taxon>
        <taxon>Roseateles</taxon>
    </lineage>
</organism>
<name>A0ABY6AYF1_9BURK</name>
<evidence type="ECO:0008006" key="4">
    <source>
        <dbReference type="Google" id="ProtNLM"/>
    </source>
</evidence>
<proteinExistence type="predicted"/>
<keyword evidence="1" id="KW-0812">Transmembrane</keyword>
<evidence type="ECO:0000256" key="1">
    <source>
        <dbReference type="SAM" id="Phobius"/>
    </source>
</evidence>
<gene>
    <name evidence="2" type="ORF">N4261_20835</name>
</gene>
<keyword evidence="3" id="KW-1185">Reference proteome</keyword>
<feature type="transmembrane region" description="Helical" evidence="1">
    <location>
        <begin position="12"/>
        <end position="34"/>
    </location>
</feature>
<dbReference type="Proteomes" id="UP001064933">
    <property type="component" value="Chromosome"/>
</dbReference>